<dbReference type="AlphaFoldDB" id="A0A1R2CYH5"/>
<accession>A0A1R2CYH5</accession>
<dbReference type="EMBL" id="MPUH01000033">
    <property type="protein sequence ID" value="OMJ94033.1"/>
    <property type="molecule type" value="Genomic_DNA"/>
</dbReference>
<organism evidence="1 2">
    <name type="scientific">Stentor coeruleus</name>
    <dbReference type="NCBI Taxonomy" id="5963"/>
    <lineage>
        <taxon>Eukaryota</taxon>
        <taxon>Sar</taxon>
        <taxon>Alveolata</taxon>
        <taxon>Ciliophora</taxon>
        <taxon>Postciliodesmatophora</taxon>
        <taxon>Heterotrichea</taxon>
        <taxon>Heterotrichida</taxon>
        <taxon>Stentoridae</taxon>
        <taxon>Stentor</taxon>
    </lineage>
</organism>
<name>A0A1R2CYH5_9CILI</name>
<sequence>MTNQPQHPNSHNSIKNFQDFLINCTELQKQVTQASSKICRKFIDQTLTKKYYKENKKTIRNENYFKGVQKIEEKIRQRNYVKNIENTKRNKNAIEASMGNDLYRILSPENVGSKGAVEFVMSSKRGFGSLEVVKRHKKDDFKVKNTELKINFDKSNLESLKCLDLHDDRSKGHVMFRNKSCSLGEIVYNGEDLFILNKPKKVRTTNATPQLPCLKITADLANRAKNEANSLFTNSKRILRLSLKTKNLYKT</sequence>
<comment type="caution">
    <text evidence="1">The sequence shown here is derived from an EMBL/GenBank/DDBJ whole genome shotgun (WGS) entry which is preliminary data.</text>
</comment>
<proteinExistence type="predicted"/>
<reference evidence="1 2" key="1">
    <citation type="submission" date="2016-11" db="EMBL/GenBank/DDBJ databases">
        <title>The macronuclear genome of Stentor coeruleus: a giant cell with tiny introns.</title>
        <authorList>
            <person name="Slabodnick M."/>
            <person name="Ruby J.G."/>
            <person name="Reiff S.B."/>
            <person name="Swart E.C."/>
            <person name="Gosai S."/>
            <person name="Prabakaran S."/>
            <person name="Witkowska E."/>
            <person name="Larue G.E."/>
            <person name="Fisher S."/>
            <person name="Freeman R.M."/>
            <person name="Gunawardena J."/>
            <person name="Chu W."/>
            <person name="Stover N.A."/>
            <person name="Gregory B.D."/>
            <person name="Nowacki M."/>
            <person name="Derisi J."/>
            <person name="Roy S.W."/>
            <person name="Marshall W.F."/>
            <person name="Sood P."/>
        </authorList>
    </citation>
    <scope>NUCLEOTIDE SEQUENCE [LARGE SCALE GENOMIC DNA]</scope>
    <source>
        <strain evidence="1">WM001</strain>
    </source>
</reference>
<gene>
    <name evidence="1" type="ORF">SteCoe_2958</name>
</gene>
<dbReference type="Proteomes" id="UP000187209">
    <property type="component" value="Unassembled WGS sequence"/>
</dbReference>
<evidence type="ECO:0000313" key="1">
    <source>
        <dbReference type="EMBL" id="OMJ94033.1"/>
    </source>
</evidence>
<keyword evidence="2" id="KW-1185">Reference proteome</keyword>
<evidence type="ECO:0000313" key="2">
    <source>
        <dbReference type="Proteomes" id="UP000187209"/>
    </source>
</evidence>
<protein>
    <submittedName>
        <fullName evidence="1">Uncharacterized protein</fullName>
    </submittedName>
</protein>